<reference evidence="2 3" key="1">
    <citation type="journal article" date="2014" name="Int. J. Syst. Evol. Microbiol.">
        <title>Listeria floridensis sp. nov., Listeria aquatica sp. nov., Listeria cornellensis sp. nov., Listeria riparia sp. nov. and Listeria grandensis sp. nov., from agricultural and natural environments.</title>
        <authorList>
            <person name="den Bakker H.C."/>
            <person name="Warchocki S."/>
            <person name="Wright E.M."/>
            <person name="Allred A.F."/>
            <person name="Ahlstrom C."/>
            <person name="Manuel C.S."/>
            <person name="Stasiewicz M.J."/>
            <person name="Burrell A."/>
            <person name="Roof S."/>
            <person name="Strawn L."/>
            <person name="Fortes E.D."/>
            <person name="Nightingale K.K."/>
            <person name="Kephart D."/>
            <person name="Wiedmann M."/>
        </authorList>
    </citation>
    <scope>NUCLEOTIDE SEQUENCE [LARGE SCALE GENOMIC DNA]</scope>
    <source>
        <strain evidence="3">FSL F6-969</strain>
    </source>
</reference>
<sequence length="87" mass="9892">MNATQKKIVAMREGNVGKVEILLKAIATWFGETTNYEGFTRIPRGFTRKVLANYMGISHTTLSTTLNELVHADLIFIQNQRLHILMN</sequence>
<accession>W7BQZ5</accession>
<dbReference type="STRING" id="1265820.PCORN_16555"/>
<feature type="domain" description="HTH crp-type" evidence="1">
    <location>
        <begin position="35"/>
        <end position="85"/>
    </location>
</feature>
<gene>
    <name evidence="2" type="ORF">PCORN_16555</name>
</gene>
<dbReference type="InterPro" id="IPR036390">
    <property type="entry name" value="WH_DNA-bd_sf"/>
</dbReference>
<dbReference type="EMBL" id="AODE01000038">
    <property type="protein sequence ID" value="EUJ25646.1"/>
    <property type="molecule type" value="Genomic_DNA"/>
</dbReference>
<proteinExistence type="predicted"/>
<dbReference type="GO" id="GO:0006355">
    <property type="term" value="P:regulation of DNA-templated transcription"/>
    <property type="evidence" value="ECO:0007669"/>
    <property type="project" value="InterPro"/>
</dbReference>
<dbReference type="Proteomes" id="UP000019254">
    <property type="component" value="Unassembled WGS sequence"/>
</dbReference>
<protein>
    <recommendedName>
        <fullName evidence="1">HTH crp-type domain-containing protein</fullName>
    </recommendedName>
</protein>
<keyword evidence="3" id="KW-1185">Reference proteome</keyword>
<dbReference type="GO" id="GO:0003677">
    <property type="term" value="F:DNA binding"/>
    <property type="evidence" value="ECO:0007669"/>
    <property type="project" value="InterPro"/>
</dbReference>
<organism evidence="2 3">
    <name type="scientific">Listeria cornellensis FSL F6-0969</name>
    <dbReference type="NCBI Taxonomy" id="1265820"/>
    <lineage>
        <taxon>Bacteria</taxon>
        <taxon>Bacillati</taxon>
        <taxon>Bacillota</taxon>
        <taxon>Bacilli</taxon>
        <taxon>Bacillales</taxon>
        <taxon>Listeriaceae</taxon>
        <taxon>Listeria</taxon>
    </lineage>
</organism>
<evidence type="ECO:0000259" key="1">
    <source>
        <dbReference type="Pfam" id="PF13545"/>
    </source>
</evidence>
<dbReference type="AlphaFoldDB" id="W7BQZ5"/>
<dbReference type="Pfam" id="PF13545">
    <property type="entry name" value="HTH_Crp_2"/>
    <property type="match status" value="1"/>
</dbReference>
<dbReference type="InterPro" id="IPR012318">
    <property type="entry name" value="HTH_CRP"/>
</dbReference>
<dbReference type="OrthoDB" id="667966at2"/>
<evidence type="ECO:0000313" key="2">
    <source>
        <dbReference type="EMBL" id="EUJ25646.1"/>
    </source>
</evidence>
<dbReference type="Gene3D" id="1.10.10.10">
    <property type="entry name" value="Winged helix-like DNA-binding domain superfamily/Winged helix DNA-binding domain"/>
    <property type="match status" value="1"/>
</dbReference>
<name>W7BQZ5_9LIST</name>
<evidence type="ECO:0000313" key="3">
    <source>
        <dbReference type="Proteomes" id="UP000019254"/>
    </source>
</evidence>
<dbReference type="SUPFAM" id="SSF46785">
    <property type="entry name" value="Winged helix' DNA-binding domain"/>
    <property type="match status" value="1"/>
</dbReference>
<comment type="caution">
    <text evidence="2">The sequence shown here is derived from an EMBL/GenBank/DDBJ whole genome shotgun (WGS) entry which is preliminary data.</text>
</comment>
<dbReference type="InterPro" id="IPR036388">
    <property type="entry name" value="WH-like_DNA-bd_sf"/>
</dbReference>
<dbReference type="PATRIC" id="fig|1265820.5.peg.3276"/>